<dbReference type="Proteomes" id="UP000004121">
    <property type="component" value="Unassembled WGS sequence"/>
</dbReference>
<organism evidence="2 3">
    <name type="scientific">Oribacterium sinus F0268</name>
    <dbReference type="NCBI Taxonomy" id="585501"/>
    <lineage>
        <taxon>Bacteria</taxon>
        <taxon>Bacillati</taxon>
        <taxon>Bacillota</taxon>
        <taxon>Clostridia</taxon>
        <taxon>Lachnospirales</taxon>
        <taxon>Lachnospiraceae</taxon>
        <taxon>Oribacterium</taxon>
    </lineage>
</organism>
<comment type="caution">
    <text evidence="2">The sequence shown here is derived from an EMBL/GenBank/DDBJ whole genome shotgun (WGS) entry which is preliminary data.</text>
</comment>
<evidence type="ECO:0000313" key="3">
    <source>
        <dbReference type="Proteomes" id="UP000004121"/>
    </source>
</evidence>
<evidence type="ECO:0000313" key="2">
    <source>
        <dbReference type="EMBL" id="EEJ52358.1"/>
    </source>
</evidence>
<proteinExistence type="predicted"/>
<protein>
    <submittedName>
        <fullName evidence="2">Uncharacterized protein</fullName>
    </submittedName>
</protein>
<dbReference type="HOGENOM" id="CLU_3138461_0_0_9"/>
<dbReference type="InParanoid" id="C2KV42"/>
<name>C2KV42_9FIRM</name>
<evidence type="ECO:0000256" key="1">
    <source>
        <dbReference type="SAM" id="MobiDB-lite"/>
    </source>
</evidence>
<dbReference type="AlphaFoldDB" id="C2KV42"/>
<dbReference type="EMBL" id="ACKX01000040">
    <property type="protein sequence ID" value="EEJ52358.1"/>
    <property type="molecule type" value="Genomic_DNA"/>
</dbReference>
<keyword evidence="3" id="KW-1185">Reference proteome</keyword>
<sequence length="49" mass="5753">MQETNEINSRNPKPKRGKLYRHERDQSELIGTCRKPVKGRTVEIQSQSE</sequence>
<gene>
    <name evidence="2" type="ORF">HMPREF6123_0361</name>
</gene>
<feature type="compositionally biased region" description="Polar residues" evidence="1">
    <location>
        <begin position="1"/>
        <end position="11"/>
    </location>
</feature>
<feature type="region of interest" description="Disordered" evidence="1">
    <location>
        <begin position="1"/>
        <end position="49"/>
    </location>
</feature>
<reference evidence="2 3" key="1">
    <citation type="submission" date="2009-04" db="EMBL/GenBank/DDBJ databases">
        <authorList>
            <person name="Qin X."/>
            <person name="Bachman B."/>
            <person name="Battles P."/>
            <person name="Bell A."/>
            <person name="Bess C."/>
            <person name="Bickham C."/>
            <person name="Chaboub L."/>
            <person name="Chen D."/>
            <person name="Coyle M."/>
            <person name="Deiros D.R."/>
            <person name="Dinh H."/>
            <person name="Forbes L."/>
            <person name="Fowler G."/>
            <person name="Francisco L."/>
            <person name="Fu Q."/>
            <person name="Gubbala S."/>
            <person name="Hale W."/>
            <person name="Han Y."/>
            <person name="Hemphill L."/>
            <person name="Highlander S.K."/>
            <person name="Hirani K."/>
            <person name="Hogues M."/>
            <person name="Jackson L."/>
            <person name="Jakkamsetti A."/>
            <person name="Javaid M."/>
            <person name="Jiang H."/>
            <person name="Korchina V."/>
            <person name="Kovar C."/>
            <person name="Lara F."/>
            <person name="Lee S."/>
            <person name="Mata R."/>
            <person name="Mathew T."/>
            <person name="Moen C."/>
            <person name="Morales K."/>
            <person name="Munidasa M."/>
            <person name="Nazareth L."/>
            <person name="Ngo R."/>
            <person name="Nguyen L."/>
            <person name="Okwuonu G."/>
            <person name="Ongeri F."/>
            <person name="Patil S."/>
            <person name="Petrosino J."/>
            <person name="Pham C."/>
            <person name="Pham P."/>
            <person name="Pu L.-L."/>
            <person name="Puazo M."/>
            <person name="Raj R."/>
            <person name="Reid J."/>
            <person name="Rouhana J."/>
            <person name="Saada N."/>
            <person name="Shang Y."/>
            <person name="Simmons D."/>
            <person name="Thornton R."/>
            <person name="Warren J."/>
            <person name="Weissenberger G."/>
            <person name="Zhang J."/>
            <person name="Zhang L."/>
            <person name="Zhou C."/>
            <person name="Zhu D."/>
            <person name="Muzny D."/>
            <person name="Worley K."/>
            <person name="Gibbs R."/>
        </authorList>
    </citation>
    <scope>NUCLEOTIDE SEQUENCE [LARGE SCALE GENOMIC DNA]</scope>
    <source>
        <strain evidence="2 3">F0268</strain>
    </source>
</reference>
<accession>C2KV42</accession>